<accession>A0A7W9NGZ5</accession>
<proteinExistence type="predicted"/>
<dbReference type="RefSeq" id="WP_184861960.1">
    <property type="nucleotide sequence ID" value="NZ_BAAAWY010000095.1"/>
</dbReference>
<name>A0A7W9NGZ5_9PSEU</name>
<protein>
    <submittedName>
        <fullName evidence="1">Uncharacterized protein</fullName>
    </submittedName>
</protein>
<dbReference type="EMBL" id="JACHIR010000001">
    <property type="protein sequence ID" value="MBB5891681.1"/>
    <property type="molecule type" value="Genomic_DNA"/>
</dbReference>
<dbReference type="AlphaFoldDB" id="A0A7W9NGZ5"/>
<dbReference type="Proteomes" id="UP000585638">
    <property type="component" value="Unassembled WGS sequence"/>
</dbReference>
<organism evidence="1 2">
    <name type="scientific">Kutzneria kofuensis</name>
    <dbReference type="NCBI Taxonomy" id="103725"/>
    <lineage>
        <taxon>Bacteria</taxon>
        <taxon>Bacillati</taxon>
        <taxon>Actinomycetota</taxon>
        <taxon>Actinomycetes</taxon>
        <taxon>Pseudonocardiales</taxon>
        <taxon>Pseudonocardiaceae</taxon>
        <taxon>Kutzneria</taxon>
    </lineage>
</organism>
<keyword evidence="2" id="KW-1185">Reference proteome</keyword>
<evidence type="ECO:0000313" key="2">
    <source>
        <dbReference type="Proteomes" id="UP000585638"/>
    </source>
</evidence>
<sequence length="204" mass="22118">MDDAEVVAALRPFARAAALVLAVLTEPDPFRLHGRAIGAVANIDGVDPKFLARLGALPTDLPSRVAALVPLLVASTGVDRRPLALAAQSLVVSAEADTVELRVRVLAAVLYDRDVNAASVGGDEDGQTAWLLAELTEALRRHSRVTVRALAVTMQRLGDLLATIDGRTGPLISGRLVLWRLRKRARRWMREQSAVRWDPRGRQS</sequence>
<evidence type="ECO:0000313" key="1">
    <source>
        <dbReference type="EMBL" id="MBB5891681.1"/>
    </source>
</evidence>
<comment type="caution">
    <text evidence="1">The sequence shown here is derived from an EMBL/GenBank/DDBJ whole genome shotgun (WGS) entry which is preliminary data.</text>
</comment>
<reference evidence="1 2" key="1">
    <citation type="submission" date="2020-08" db="EMBL/GenBank/DDBJ databases">
        <title>Sequencing the genomes of 1000 actinobacteria strains.</title>
        <authorList>
            <person name="Klenk H.-P."/>
        </authorList>
    </citation>
    <scope>NUCLEOTIDE SEQUENCE [LARGE SCALE GENOMIC DNA]</scope>
    <source>
        <strain evidence="1 2">DSM 43851</strain>
    </source>
</reference>
<gene>
    <name evidence="1" type="ORF">BJ998_002877</name>
</gene>